<dbReference type="InterPro" id="IPR012997">
    <property type="entry name" value="RplA"/>
</dbReference>
<dbReference type="InterPro" id="IPR036908">
    <property type="entry name" value="RlpA-like_sf"/>
</dbReference>
<dbReference type="PATRIC" id="fig|937777.3.peg.3698"/>
<keyword evidence="1 3" id="KW-0456">Lyase</keyword>
<dbReference type="STRING" id="937777.Deipe_3688"/>
<dbReference type="AlphaFoldDB" id="L0A6R4"/>
<dbReference type="HAMAP" id="MF_02071">
    <property type="entry name" value="RlpA"/>
    <property type="match status" value="1"/>
</dbReference>
<dbReference type="PROSITE" id="PS51782">
    <property type="entry name" value="LYSM"/>
    <property type="match status" value="1"/>
</dbReference>
<evidence type="ECO:0000256" key="3">
    <source>
        <dbReference type="HAMAP-Rule" id="MF_02071"/>
    </source>
</evidence>
<keyword evidence="7" id="KW-1185">Reference proteome</keyword>
<evidence type="ECO:0000256" key="4">
    <source>
        <dbReference type="RuleBase" id="RU003495"/>
    </source>
</evidence>
<dbReference type="CDD" id="cd00118">
    <property type="entry name" value="LysM"/>
    <property type="match status" value="1"/>
</dbReference>
<comment type="function">
    <text evidence="3">Lytic transglycosylase with a strong preference for naked glycan strands that lack stem peptides.</text>
</comment>
<dbReference type="EC" id="4.2.2.-" evidence="3"/>
<dbReference type="CDD" id="cd22268">
    <property type="entry name" value="DPBB_RlpA-like"/>
    <property type="match status" value="1"/>
</dbReference>
<dbReference type="Pfam" id="PF01476">
    <property type="entry name" value="LysM"/>
    <property type="match status" value="1"/>
</dbReference>
<dbReference type="GO" id="GO:0000270">
    <property type="term" value="P:peptidoglycan metabolic process"/>
    <property type="evidence" value="ECO:0007669"/>
    <property type="project" value="UniProtKB-UniRule"/>
</dbReference>
<dbReference type="PANTHER" id="PTHR34183">
    <property type="entry name" value="ENDOLYTIC PEPTIDOGLYCAN TRANSGLYCOSYLASE RLPA"/>
    <property type="match status" value="1"/>
</dbReference>
<dbReference type="NCBIfam" id="TIGR00413">
    <property type="entry name" value="rlpA"/>
    <property type="match status" value="1"/>
</dbReference>
<evidence type="ECO:0000259" key="5">
    <source>
        <dbReference type="PROSITE" id="PS51782"/>
    </source>
</evidence>
<dbReference type="GO" id="GO:0008932">
    <property type="term" value="F:lytic endotransglycosylase activity"/>
    <property type="evidence" value="ECO:0007669"/>
    <property type="project" value="UniProtKB-UniRule"/>
</dbReference>
<keyword evidence="6" id="KW-0449">Lipoprotein</keyword>
<dbReference type="RefSeq" id="WP_015237410.1">
    <property type="nucleotide sequence ID" value="NC_019793.1"/>
</dbReference>
<dbReference type="GO" id="GO:0071555">
    <property type="term" value="P:cell wall organization"/>
    <property type="evidence" value="ECO:0007669"/>
    <property type="project" value="UniProtKB-KW"/>
</dbReference>
<sequence length="182" mass="19755">MRILLVSLGLAACTWAATDHASYRVRPGDTAWSLARANGLSVAELLKLNALESADLQVGQRLDFAVHETDGGARPETMTASPVTTKVWQRGFAVYYTGQRDAQTSMTAAHLTLPFGTMVRVTHQRSGKSVIVKINDRGPFNRPERIVDLSMDAARELDILNEGVAPVTLEVLGVPGFALRKP</sequence>
<evidence type="ECO:0000256" key="1">
    <source>
        <dbReference type="ARBA" id="ARBA00023239"/>
    </source>
</evidence>
<evidence type="ECO:0000313" key="6">
    <source>
        <dbReference type="EMBL" id="AFZ69114.1"/>
    </source>
</evidence>
<accession>L0A6R4</accession>
<dbReference type="InterPro" id="IPR009009">
    <property type="entry name" value="RlpA-like_DPBB"/>
</dbReference>
<keyword evidence="2 3" id="KW-0961">Cell wall biogenesis/degradation</keyword>
<feature type="domain" description="LysM" evidence="5">
    <location>
        <begin position="21"/>
        <end position="64"/>
    </location>
</feature>
<reference evidence="7" key="1">
    <citation type="submission" date="2012-03" db="EMBL/GenBank/DDBJ databases">
        <title>Complete sequence of chromosome of Deinococcus peraridilitoris DSM 19664.</title>
        <authorList>
            <person name="Lucas S."/>
            <person name="Copeland A."/>
            <person name="Lapidus A."/>
            <person name="Glavina del Rio T."/>
            <person name="Dalin E."/>
            <person name="Tice H."/>
            <person name="Bruce D."/>
            <person name="Goodwin L."/>
            <person name="Pitluck S."/>
            <person name="Peters L."/>
            <person name="Mikhailova N."/>
            <person name="Lu M."/>
            <person name="Kyrpides N."/>
            <person name="Mavromatis K."/>
            <person name="Ivanova N."/>
            <person name="Brettin T."/>
            <person name="Detter J.C."/>
            <person name="Han C."/>
            <person name="Larimer F."/>
            <person name="Land M."/>
            <person name="Hauser L."/>
            <person name="Markowitz V."/>
            <person name="Cheng J.-F."/>
            <person name="Hugenholtz P."/>
            <person name="Woyke T."/>
            <person name="Wu D."/>
            <person name="Pukall R."/>
            <person name="Steenblock K."/>
            <person name="Brambilla E."/>
            <person name="Klenk H.-P."/>
            <person name="Eisen J.A."/>
        </authorList>
    </citation>
    <scope>NUCLEOTIDE SEQUENCE [LARGE SCALE GENOMIC DNA]</scope>
    <source>
        <strain evidence="7">DSM 19664 / LMG 22246 / CIP 109416 / KR-200</strain>
    </source>
</reference>
<dbReference type="SMART" id="SM00257">
    <property type="entry name" value="LysM"/>
    <property type="match status" value="1"/>
</dbReference>
<dbReference type="Gene3D" id="3.10.350.10">
    <property type="entry name" value="LysM domain"/>
    <property type="match status" value="1"/>
</dbReference>
<comment type="similarity">
    <text evidence="3 4">Belongs to the RlpA family.</text>
</comment>
<dbReference type="PANTHER" id="PTHR34183:SF8">
    <property type="entry name" value="ENDOLYTIC PEPTIDOGLYCAN TRANSGLYCOSYLASE RLPA-RELATED"/>
    <property type="match status" value="1"/>
</dbReference>
<dbReference type="EMBL" id="CP003382">
    <property type="protein sequence ID" value="AFZ69114.1"/>
    <property type="molecule type" value="Genomic_DNA"/>
</dbReference>
<organism evidence="6 7">
    <name type="scientific">Deinococcus peraridilitoris (strain DSM 19664 / LMG 22246 / CIP 109416 / KR-200)</name>
    <dbReference type="NCBI Taxonomy" id="937777"/>
    <lineage>
        <taxon>Bacteria</taxon>
        <taxon>Thermotogati</taxon>
        <taxon>Deinococcota</taxon>
        <taxon>Deinococci</taxon>
        <taxon>Deinococcales</taxon>
        <taxon>Deinococcaceae</taxon>
        <taxon>Deinococcus</taxon>
    </lineage>
</organism>
<dbReference type="InterPro" id="IPR036779">
    <property type="entry name" value="LysM_dom_sf"/>
</dbReference>
<evidence type="ECO:0000256" key="2">
    <source>
        <dbReference type="ARBA" id="ARBA00023316"/>
    </source>
</evidence>
<dbReference type="HOGENOM" id="CLU_042923_6_2_0"/>
<dbReference type="SUPFAM" id="SSF50685">
    <property type="entry name" value="Barwin-like endoglucanases"/>
    <property type="match status" value="1"/>
</dbReference>
<evidence type="ECO:0000313" key="7">
    <source>
        <dbReference type="Proteomes" id="UP000010467"/>
    </source>
</evidence>
<dbReference type="InterPro" id="IPR034718">
    <property type="entry name" value="RlpA"/>
</dbReference>
<dbReference type="SUPFAM" id="SSF54106">
    <property type="entry name" value="LysM domain"/>
    <property type="match status" value="1"/>
</dbReference>
<proteinExistence type="inferred from homology"/>
<gene>
    <name evidence="3" type="primary">rlpA</name>
    <name evidence="6" type="ordered locus">Deipe_3688</name>
</gene>
<dbReference type="Gene3D" id="2.40.40.10">
    <property type="entry name" value="RlpA-like domain"/>
    <property type="match status" value="1"/>
</dbReference>
<dbReference type="eggNOG" id="COG0797">
    <property type="taxonomic scope" value="Bacteria"/>
</dbReference>
<dbReference type="InterPro" id="IPR018392">
    <property type="entry name" value="LysM"/>
</dbReference>
<name>L0A6R4_DEIPD</name>
<dbReference type="Pfam" id="PF03330">
    <property type="entry name" value="DPBB_1"/>
    <property type="match status" value="1"/>
</dbReference>
<dbReference type="Proteomes" id="UP000010467">
    <property type="component" value="Chromosome"/>
</dbReference>
<protein>
    <recommendedName>
        <fullName evidence="3">Probable endolytic peptidoglycan transglycosylase RlpA</fullName>
        <ecNumber evidence="3">4.2.2.-</ecNumber>
    </recommendedName>
</protein>
<dbReference type="KEGG" id="dpd:Deipe_3688"/>